<evidence type="ECO:0000259" key="1">
    <source>
        <dbReference type="Pfam" id="PF12571"/>
    </source>
</evidence>
<evidence type="ECO:0000313" key="3">
    <source>
        <dbReference type="Proteomes" id="UP000467488"/>
    </source>
</evidence>
<dbReference type="InterPro" id="IPR051934">
    <property type="entry name" value="Phage_Tail_Fiber_Structural"/>
</dbReference>
<evidence type="ECO:0000313" key="2">
    <source>
        <dbReference type="EMBL" id="BBU83202.1"/>
    </source>
</evidence>
<feature type="domain" description="Phage tail fibre protein N-terminal" evidence="1">
    <location>
        <begin position="4"/>
        <end position="105"/>
    </location>
</feature>
<sequence length="124" mass="13317">MAENKIYAVLTDRGAQLEAAALASGVPVVLNKFVIGDANGNDDVTPDPARTALIHETYRGDIKSAENSGNQVIFTLYVPPDTGGYTIREVGILTDKGELYSVARSSAGHFKTYGQQRCADFNHV</sequence>
<gene>
    <name evidence="2" type="ORF">EIMP300_46020</name>
</gene>
<dbReference type="InterPro" id="IPR022225">
    <property type="entry name" value="Phage_tail_fibre_N"/>
</dbReference>
<dbReference type="Pfam" id="PF12571">
    <property type="entry name" value="Phage_tail_fib"/>
    <property type="match status" value="1"/>
</dbReference>
<dbReference type="PANTHER" id="PTHR35191">
    <property type="entry name" value="PROPHAGE SIDE TAIL FIBER PROTEIN HOMOLOG STFQ-RELATED"/>
    <property type="match status" value="1"/>
</dbReference>
<dbReference type="EMBL" id="AP022360">
    <property type="protein sequence ID" value="BBU83202.1"/>
    <property type="molecule type" value="Genomic_DNA"/>
</dbReference>
<name>A0A8S0FS69_ECOLX</name>
<accession>A0A8S0FS69</accession>
<reference evidence="2 3" key="1">
    <citation type="submission" date="2020-01" db="EMBL/GenBank/DDBJ databases">
        <title>Dynamics of blaIMP-6 dissemination in carbapenem resistant Enterobacteriacea isolated from regional surveillance in Osaka, Japan.</title>
        <authorList>
            <person name="Abe R."/>
            <person name="Akeda Y."/>
            <person name="Sugawara Y."/>
            <person name="Yamamoto N."/>
            <person name="Tomono K."/>
            <person name="Takeuchi D."/>
            <person name="Kawahara R."/>
            <person name="Hamada S."/>
        </authorList>
    </citation>
    <scope>NUCLEOTIDE SEQUENCE [LARGE SCALE GENOMIC DNA]</scope>
    <source>
        <strain evidence="2 3">E300</strain>
    </source>
</reference>
<proteinExistence type="predicted"/>
<dbReference type="PANTHER" id="PTHR35191:SF1">
    <property type="entry name" value="PROPHAGE SIDE TAIL FIBER PROTEIN HOMOLOG STFQ-RELATED"/>
    <property type="match status" value="1"/>
</dbReference>
<protein>
    <recommendedName>
        <fullName evidence="1">Phage tail fibre protein N-terminal domain-containing protein</fullName>
    </recommendedName>
</protein>
<dbReference type="AlphaFoldDB" id="A0A8S0FS69"/>
<organism evidence="2 3">
    <name type="scientific">Escherichia coli</name>
    <dbReference type="NCBI Taxonomy" id="562"/>
    <lineage>
        <taxon>Bacteria</taxon>
        <taxon>Pseudomonadati</taxon>
        <taxon>Pseudomonadota</taxon>
        <taxon>Gammaproteobacteria</taxon>
        <taxon>Enterobacterales</taxon>
        <taxon>Enterobacteriaceae</taxon>
        <taxon>Escherichia</taxon>
    </lineage>
</organism>
<dbReference type="Proteomes" id="UP000467488">
    <property type="component" value="Chromosome"/>
</dbReference>